<dbReference type="Proteomes" id="UP000001075">
    <property type="component" value="Unassembled WGS sequence"/>
</dbReference>
<accession>G3GZV7</accession>
<dbReference type="InParanoid" id="G3GZV7"/>
<protein>
    <submittedName>
        <fullName evidence="1">Uncharacterized protein</fullName>
    </submittedName>
</protein>
<sequence length="57" mass="6190">MALSIGTSTYSGQEYSHQRVLAGLHSAVYGGVAPLGFWAASPVFQGHCSPSLMWKWY</sequence>
<proteinExistence type="predicted"/>
<gene>
    <name evidence="1" type="ORF">I79_003404</name>
</gene>
<name>G3GZV7_CRIGR</name>
<dbReference type="EMBL" id="JH000085">
    <property type="protein sequence ID" value="EGV99272.1"/>
    <property type="molecule type" value="Genomic_DNA"/>
</dbReference>
<evidence type="ECO:0000313" key="2">
    <source>
        <dbReference type="Proteomes" id="UP000001075"/>
    </source>
</evidence>
<evidence type="ECO:0000313" key="1">
    <source>
        <dbReference type="EMBL" id="EGV99272.1"/>
    </source>
</evidence>
<dbReference type="AlphaFoldDB" id="G3GZV7"/>
<organism evidence="1 2">
    <name type="scientific">Cricetulus griseus</name>
    <name type="common">Chinese hamster</name>
    <name type="synonym">Cricetulus barabensis griseus</name>
    <dbReference type="NCBI Taxonomy" id="10029"/>
    <lineage>
        <taxon>Eukaryota</taxon>
        <taxon>Metazoa</taxon>
        <taxon>Chordata</taxon>
        <taxon>Craniata</taxon>
        <taxon>Vertebrata</taxon>
        <taxon>Euteleostomi</taxon>
        <taxon>Mammalia</taxon>
        <taxon>Eutheria</taxon>
        <taxon>Euarchontoglires</taxon>
        <taxon>Glires</taxon>
        <taxon>Rodentia</taxon>
        <taxon>Myomorpha</taxon>
        <taxon>Muroidea</taxon>
        <taxon>Cricetidae</taxon>
        <taxon>Cricetinae</taxon>
        <taxon>Cricetulus</taxon>
    </lineage>
</organism>
<reference evidence="2" key="1">
    <citation type="journal article" date="2011" name="Nat. Biotechnol.">
        <title>The genomic sequence of the Chinese hamster ovary (CHO)-K1 cell line.</title>
        <authorList>
            <person name="Xu X."/>
            <person name="Nagarajan H."/>
            <person name="Lewis N.E."/>
            <person name="Pan S."/>
            <person name="Cai Z."/>
            <person name="Liu X."/>
            <person name="Chen W."/>
            <person name="Xie M."/>
            <person name="Wang W."/>
            <person name="Hammond S."/>
            <person name="Andersen M.R."/>
            <person name="Neff N."/>
            <person name="Passarelli B."/>
            <person name="Koh W."/>
            <person name="Fan H.C."/>
            <person name="Wang J."/>
            <person name="Gui Y."/>
            <person name="Lee K.H."/>
            <person name="Betenbaugh M.J."/>
            <person name="Quake S.R."/>
            <person name="Famili I."/>
            <person name="Palsson B.O."/>
            <person name="Wang J."/>
        </authorList>
    </citation>
    <scope>NUCLEOTIDE SEQUENCE [LARGE SCALE GENOMIC DNA]</scope>
    <source>
        <strain evidence="2">CHO K1 cell line</strain>
    </source>
</reference>